<feature type="compositionally biased region" description="Polar residues" evidence="5">
    <location>
        <begin position="979"/>
        <end position="992"/>
    </location>
</feature>
<feature type="domain" description="Bacterial Ig-like" evidence="7">
    <location>
        <begin position="735"/>
        <end position="816"/>
    </location>
</feature>
<feature type="domain" description="Bacterial Ig-like" evidence="7">
    <location>
        <begin position="922"/>
        <end position="1003"/>
    </location>
</feature>
<evidence type="ECO:0000313" key="9">
    <source>
        <dbReference type="Proteomes" id="UP000549911"/>
    </source>
</evidence>
<feature type="region of interest" description="Disordered" evidence="5">
    <location>
        <begin position="451"/>
        <end position="471"/>
    </location>
</feature>
<evidence type="ECO:0000259" key="7">
    <source>
        <dbReference type="Pfam" id="PF19077"/>
    </source>
</evidence>
<feature type="domain" description="Bacterial Ig-like" evidence="7">
    <location>
        <begin position="1017"/>
        <end position="1090"/>
    </location>
</feature>
<feature type="compositionally biased region" description="Polar residues" evidence="5">
    <location>
        <begin position="1115"/>
        <end position="1130"/>
    </location>
</feature>
<feature type="region of interest" description="Disordered" evidence="5">
    <location>
        <begin position="1107"/>
        <end position="1182"/>
    </location>
</feature>
<dbReference type="GO" id="GO:0006508">
    <property type="term" value="P:proteolysis"/>
    <property type="evidence" value="ECO:0007669"/>
    <property type="project" value="InterPro"/>
</dbReference>
<evidence type="ECO:0000256" key="1">
    <source>
        <dbReference type="ARBA" id="ARBA00004613"/>
    </source>
</evidence>
<dbReference type="PANTHER" id="PTHR37467:SF1">
    <property type="entry name" value="EXPORTED CALCIUM-BINDING GLYCOPROTEIN"/>
    <property type="match status" value="1"/>
</dbReference>
<dbReference type="EMBL" id="JACCBW010000006">
    <property type="protein sequence ID" value="NYE38731.1"/>
    <property type="molecule type" value="Genomic_DNA"/>
</dbReference>
<keyword evidence="3 6" id="KW-0732">Signal</keyword>
<feature type="compositionally biased region" description="Basic and acidic residues" evidence="5">
    <location>
        <begin position="1523"/>
        <end position="1543"/>
    </location>
</feature>
<dbReference type="InterPro" id="IPR001969">
    <property type="entry name" value="Aspartic_peptidase_AS"/>
</dbReference>
<feature type="region of interest" description="Disordered" evidence="5">
    <location>
        <begin position="1521"/>
        <end position="1607"/>
    </location>
</feature>
<feature type="compositionally biased region" description="Polar residues" evidence="5">
    <location>
        <begin position="1204"/>
        <end position="1214"/>
    </location>
</feature>
<feature type="domain" description="Bacterial Ig-like" evidence="7">
    <location>
        <begin position="546"/>
        <end position="627"/>
    </location>
</feature>
<evidence type="ECO:0000313" key="8">
    <source>
        <dbReference type="EMBL" id="NYE38731.1"/>
    </source>
</evidence>
<feature type="domain" description="Bacterial Ig-like" evidence="7">
    <location>
        <begin position="1203"/>
        <end position="1276"/>
    </location>
</feature>
<reference evidence="8 9" key="1">
    <citation type="submission" date="2020-07" db="EMBL/GenBank/DDBJ databases">
        <authorList>
            <person name="Partida-Martinez L."/>
            <person name="Huntemann M."/>
            <person name="Clum A."/>
            <person name="Wang J."/>
            <person name="Palaniappan K."/>
            <person name="Ritter S."/>
            <person name="Chen I.-M."/>
            <person name="Stamatis D."/>
            <person name="Reddy T."/>
            <person name="O'Malley R."/>
            <person name="Daum C."/>
            <person name="Shapiro N."/>
            <person name="Ivanova N."/>
            <person name="Kyrpides N."/>
            <person name="Woyke T."/>
        </authorList>
    </citation>
    <scope>NUCLEOTIDE SEQUENCE [LARGE SCALE GENOMIC DNA]</scope>
    <source>
        <strain evidence="8 9">AT2.17</strain>
    </source>
</reference>
<dbReference type="GO" id="GO:0004190">
    <property type="term" value="F:aspartic-type endopeptidase activity"/>
    <property type="evidence" value="ECO:0007669"/>
    <property type="project" value="InterPro"/>
</dbReference>
<dbReference type="Pfam" id="PF18884">
    <property type="entry name" value="TSP3_bac"/>
    <property type="match status" value="4"/>
</dbReference>
<comment type="caution">
    <text evidence="8">The sequence shown here is derived from an EMBL/GenBank/DDBJ whole genome shotgun (WGS) entry which is preliminary data.</text>
</comment>
<dbReference type="Proteomes" id="UP000549911">
    <property type="component" value="Unassembled WGS sequence"/>
</dbReference>
<feature type="domain" description="Bacterial Ig-like" evidence="7">
    <location>
        <begin position="458"/>
        <end position="534"/>
    </location>
</feature>
<proteinExistence type="predicted"/>
<dbReference type="Pfam" id="PF19077">
    <property type="entry name" value="Big_13"/>
    <property type="match status" value="11"/>
</dbReference>
<feature type="domain" description="Bacterial Ig-like" evidence="7">
    <location>
        <begin position="831"/>
        <end position="905"/>
    </location>
</feature>
<evidence type="ECO:0000256" key="4">
    <source>
        <dbReference type="ARBA" id="ARBA00022837"/>
    </source>
</evidence>
<sequence>MHLGTRRPAAAIRRVVAATAALALPMSALTLALAAPPASAAPLPAPFDASARGDLVGLTASLAGASLAGATIGQSLADVSSTRANGNAVGESSNVAASIAGFPVTVDRARAVAPPSTNPDQRSLLGVNLAPVATVGALTGDVEASYPSNPLACVPASGGERVMSDSRTTLAGVTLASLPLLGAAAQVGASSTRTTTKLVANSAIPGDVPGDDMVSRVATTVGDVSLLGGSVVLDVTGDVVVEARSDGTTGQGVVVDQPTVVARIGTTTIPIPLNGQPVNLGAQVGPLVNLTVTGFQPTTSSTGARGVADLQALLRVDLDVLQVIGPPLADVNLALGSMHAEAQAPTNGVECDSATTVDIVTPTAGPTSDSTPTFTGTGEAGSTVVVRDQSGDFVCQATVQSNGSWTCTPGAPLEQGSQPYTATATDPAGNTATDSVTLDIDDVAPGAPAILQPAEGSTTDDPTPTISGTGEAGATVTVTEDGTELCTATVGGGGNWSCSPGTPLDDGPHQVSATQTDAAGNEGPADTQSFTVDTTVPDAPVIVTPAQDEVTDDATPEFSGTAEPGSTVVVTDADGDEVCTDVADATTGAWSCTPTDDLPEGENTYTATATDEGGDTSPGTDVTFTVDLGTTVTIATPADGATTNDTTPEFSGTGENGATVVVTDADGDEVCTTTVGTGGNWSCTPTTELPEGEATYTATATDEAGNTDTASSTFTIDPDGEDTNPPAAPLIQTPAQDEVTNDATPEFSGTAEPGSTVVVTDADGDEVCTDVADATTGAWSCTPTGDLPEGENTYTATATDGAGNTSADTDVTFTVDLDTTVTITTPATGSTVQDTTPTFSGTGENGATVVVTDADGDEVCTTTVGTGGNWSCTPTTELPEGEATYTATATDEAGNTDTAATTFTVEAPDEEAPDAPVIVTPAQDEVTDDPTPEFSGTAEPGSSVVVTDADGDEVCTDVADATTGAWSCTPTDDLPEGENTYTATATDEAGNTSAGTDVTFTVDLDTTVTITTPATGSTTADVTPTIGGTGENGATVEVTENGLTVCSATVTAGTWSCTPTVPLLPGAHTVTATATDEAGNSDAATTTFTVVLVDDEAPDAPVIVTPAQDDVTGDATPQFSGTAEPGSSVTVRDDQGTEVCTTDADPVTGSWSCTPTADLPDGENTYTATATDEAGNESDEDSVTFTVDTGTAVTIASPADGSTIEDTTPTFTGTGENGATVVVTDADGDEVCTTTVGASGAWTCTPAVPLPPGANAYTATATDEAGNEAEATTTFTLAPSGGDTAPPAAPDITAPAAGATVQDTTPQISGTGEPGATVTVSEGSTQLCTAVVGVGGQWSCSSTVVLQPGAHTVSAVQTDTSGNTSTADTVTFTVVAAPGDADGDGLPDQQEGALGTNPTNPDTDGDGLTDGQEVTTTKTDPLKPDTDADGLTDGAEVNVHGTDPLNPDTDGDRITDGREVTGVRIRQRFEVCGKKARTAIIVRTDPLSKDTDKDGLTDGAEVRGTKVKQKVRSKGKTFMIGKTRTDPTKKDSDRDGLKDKVELTGKANKKFGRAKTDPTKCDTDRGGVSDGAEVKAGANPADWRSGPRNPRTGNGRWGFGPDSYGIG</sequence>
<keyword evidence="4" id="KW-0106">Calcium</keyword>
<dbReference type="InterPro" id="IPR044016">
    <property type="entry name" value="Big_13"/>
</dbReference>
<feature type="domain" description="Bacterial Ig-like" evidence="7">
    <location>
        <begin position="641"/>
        <end position="717"/>
    </location>
</feature>
<protein>
    <recommendedName>
        <fullName evidence="7">Bacterial Ig-like domain-containing protein</fullName>
    </recommendedName>
</protein>
<dbReference type="RefSeq" id="WP_179621368.1">
    <property type="nucleotide sequence ID" value="NZ_JACCBW010000006.1"/>
</dbReference>
<dbReference type="InterPro" id="IPR059100">
    <property type="entry name" value="TSP3_bac"/>
</dbReference>
<comment type="subcellular location">
    <subcellularLocation>
        <location evidence="1">Secreted</location>
    </subcellularLocation>
</comment>
<feature type="chain" id="PRO_5030531981" description="Bacterial Ig-like domain-containing protein" evidence="6">
    <location>
        <begin position="41"/>
        <end position="1607"/>
    </location>
</feature>
<dbReference type="InterPro" id="IPR013783">
    <property type="entry name" value="Ig-like_fold"/>
</dbReference>
<feature type="region of interest" description="Disordered" evidence="5">
    <location>
        <begin position="498"/>
        <end position="526"/>
    </location>
</feature>
<feature type="compositionally biased region" description="Polar residues" evidence="5">
    <location>
        <begin position="455"/>
        <end position="467"/>
    </location>
</feature>
<evidence type="ECO:0000256" key="5">
    <source>
        <dbReference type="SAM" id="MobiDB-lite"/>
    </source>
</evidence>
<evidence type="ECO:0000256" key="2">
    <source>
        <dbReference type="ARBA" id="ARBA00022525"/>
    </source>
</evidence>
<dbReference type="GO" id="GO:0005975">
    <property type="term" value="P:carbohydrate metabolic process"/>
    <property type="evidence" value="ECO:0007669"/>
    <property type="project" value="UniProtKB-ARBA"/>
</dbReference>
<feature type="domain" description="Bacterial Ig-like" evidence="7">
    <location>
        <begin position="1107"/>
        <end position="1189"/>
    </location>
</feature>
<name>A0A7Y9H6S7_9ACTN</name>
<feature type="region of interest" description="Disordered" evidence="5">
    <location>
        <begin position="966"/>
        <end position="992"/>
    </location>
</feature>
<feature type="region of interest" description="Disordered" evidence="5">
    <location>
        <begin position="924"/>
        <end position="950"/>
    </location>
</feature>
<feature type="region of interest" description="Disordered" evidence="5">
    <location>
        <begin position="1377"/>
        <end position="1458"/>
    </location>
</feature>
<keyword evidence="9" id="KW-1185">Reference proteome</keyword>
<evidence type="ECO:0000256" key="6">
    <source>
        <dbReference type="SAM" id="SignalP"/>
    </source>
</evidence>
<dbReference type="PROSITE" id="PS00141">
    <property type="entry name" value="ASP_PROTEASE"/>
    <property type="match status" value="1"/>
</dbReference>
<evidence type="ECO:0000256" key="3">
    <source>
        <dbReference type="ARBA" id="ARBA00022729"/>
    </source>
</evidence>
<organism evidence="8 9">
    <name type="scientific">Nocardioides cavernae</name>
    <dbReference type="NCBI Taxonomy" id="1921566"/>
    <lineage>
        <taxon>Bacteria</taxon>
        <taxon>Bacillati</taxon>
        <taxon>Actinomycetota</taxon>
        <taxon>Actinomycetes</taxon>
        <taxon>Propionibacteriales</taxon>
        <taxon>Nocardioidaceae</taxon>
        <taxon>Nocardioides</taxon>
    </lineage>
</organism>
<dbReference type="InterPro" id="IPR053180">
    <property type="entry name" value="Ca-binding_acidic-repeat"/>
</dbReference>
<keyword evidence="2" id="KW-0964">Secreted</keyword>
<accession>A0A7Y9H6S7</accession>
<dbReference type="NCBIfam" id="NF033510">
    <property type="entry name" value="Ca_tandemer"/>
    <property type="match status" value="11"/>
</dbReference>
<feature type="compositionally biased region" description="Basic and acidic residues" evidence="5">
    <location>
        <begin position="1554"/>
        <end position="1567"/>
    </location>
</feature>
<feature type="signal peptide" evidence="6">
    <location>
        <begin position="1"/>
        <end position="40"/>
    </location>
</feature>
<feature type="domain" description="Bacterial Ig-like" evidence="7">
    <location>
        <begin position="367"/>
        <end position="441"/>
    </location>
</feature>
<feature type="region of interest" description="Disordered" evidence="5">
    <location>
        <begin position="1197"/>
        <end position="1217"/>
    </location>
</feature>
<dbReference type="Gene3D" id="2.60.40.10">
    <property type="entry name" value="Immunoglobulins"/>
    <property type="match status" value="11"/>
</dbReference>
<gene>
    <name evidence="8" type="ORF">F4692_003882</name>
</gene>
<feature type="domain" description="Bacterial Ig-like" evidence="7">
    <location>
        <begin position="1300"/>
        <end position="1374"/>
    </location>
</feature>
<reference evidence="8 9" key="2">
    <citation type="submission" date="2020-08" db="EMBL/GenBank/DDBJ databases">
        <title>The Agave Microbiome: Exploring the role of microbial communities in plant adaptations to desert environments.</title>
        <authorList>
            <person name="Partida-Martinez L.P."/>
        </authorList>
    </citation>
    <scope>NUCLEOTIDE SEQUENCE [LARGE SCALE GENOMIC DNA]</scope>
    <source>
        <strain evidence="8 9">AT2.17</strain>
    </source>
</reference>
<dbReference type="PANTHER" id="PTHR37467">
    <property type="entry name" value="EXPORTED CALCIUM-BINDING GLYCOPROTEIN-RELATED"/>
    <property type="match status" value="1"/>
</dbReference>